<dbReference type="InterPro" id="IPR027417">
    <property type="entry name" value="P-loop_NTPase"/>
</dbReference>
<keyword evidence="3" id="KW-1185">Reference proteome</keyword>
<evidence type="ECO:0000313" key="3">
    <source>
        <dbReference type="Proteomes" id="UP000256661"/>
    </source>
</evidence>
<dbReference type="Proteomes" id="UP000256661">
    <property type="component" value="Unassembled WGS sequence"/>
</dbReference>
<dbReference type="InterPro" id="IPR041664">
    <property type="entry name" value="AAA_16"/>
</dbReference>
<dbReference type="Gene3D" id="3.40.50.300">
    <property type="entry name" value="P-loop containing nucleotide triphosphate hydrolases"/>
    <property type="match status" value="1"/>
</dbReference>
<accession>A0A3D9SPE7</accession>
<dbReference type="Pfam" id="PF13191">
    <property type="entry name" value="AAA_16"/>
    <property type="match status" value="1"/>
</dbReference>
<sequence>MGDSRTIADRLRAARRRRFIGRTAELESFRAALTAQEPPFAVMFVHGVGGVGKTALLDALAEVAEEVGAVPARLDARTVDPSPAALSGSPVWTPDPGTGRRVLLLDAYERLTGIDDWIRGHFLPELPAGTLVVVAGREPPPAGWTTDQGWRELLHVVPLRNLPPEDGAAYLRAERIPERLHRRALAATHGHPLALALLADVLGQRKDASDLSGIELGDAPDAVRVLLDRFLEEVPTERHRRALEVCAHALLTTEELLRACFVGPDDAGELFEWMRRLSFVEEHPEGLRPHDLAREVFDTDLRWRDRDAYLRIHRQIRKHLLERVRAAGGRDQQRLIAELTFLQRVNPAMRGYLDWTSLGAHHPDVLRDGDRDAIVAMTERYEGAESARLVAYWMDRQPDAFVIVRDPEGEALGYGVRLRLDRVTAEDREVDPGARAMWEFAHRHGPPAPGEEVTGSRFVVDRDSYQEPSVSFNVVLTAFMQQRLLARRLSWDILGAYSNVEGLDDFFEYGGFHRAAADFQVAGRRYQVFARDYRRGGLEAWLDLLAENELHFAPSGPAPARPAPMVALSRPDFATAVRQALRDLHRPDALAHNPLAGCRVVRERGNGTVAATLAGLLQAAADTLRTDPRGAKPHRAVDRTYLRPAPTQERAAELLGLPFSTYRRHLSTGLNRIVDVLWQWELYGTDALTG</sequence>
<name>A0A3D9SPE7_9ACTN</name>
<gene>
    <name evidence="2" type="ORF">DFJ69_3321</name>
</gene>
<evidence type="ECO:0000313" key="2">
    <source>
        <dbReference type="EMBL" id="REE97846.1"/>
    </source>
</evidence>
<dbReference type="OrthoDB" id="5167319at2"/>
<organism evidence="2 3">
    <name type="scientific">Thermomonospora umbrina</name>
    <dbReference type="NCBI Taxonomy" id="111806"/>
    <lineage>
        <taxon>Bacteria</taxon>
        <taxon>Bacillati</taxon>
        <taxon>Actinomycetota</taxon>
        <taxon>Actinomycetes</taxon>
        <taxon>Streptosporangiales</taxon>
        <taxon>Thermomonosporaceae</taxon>
        <taxon>Thermomonospora</taxon>
    </lineage>
</organism>
<dbReference type="EMBL" id="QTTT01000001">
    <property type="protein sequence ID" value="REE97846.1"/>
    <property type="molecule type" value="Genomic_DNA"/>
</dbReference>
<evidence type="ECO:0000259" key="1">
    <source>
        <dbReference type="Pfam" id="PF13191"/>
    </source>
</evidence>
<reference evidence="2 3" key="1">
    <citation type="submission" date="2018-08" db="EMBL/GenBank/DDBJ databases">
        <title>Sequencing the genomes of 1000 actinobacteria strains.</title>
        <authorList>
            <person name="Klenk H.-P."/>
        </authorList>
    </citation>
    <scope>NUCLEOTIDE SEQUENCE [LARGE SCALE GENOMIC DNA]</scope>
    <source>
        <strain evidence="2 3">DSM 43927</strain>
    </source>
</reference>
<dbReference type="AlphaFoldDB" id="A0A3D9SPE7"/>
<dbReference type="RefSeq" id="WP_116023335.1">
    <property type="nucleotide sequence ID" value="NZ_QTTT01000001.1"/>
</dbReference>
<comment type="caution">
    <text evidence="2">The sequence shown here is derived from an EMBL/GenBank/DDBJ whole genome shotgun (WGS) entry which is preliminary data.</text>
</comment>
<proteinExistence type="predicted"/>
<dbReference type="SUPFAM" id="SSF52540">
    <property type="entry name" value="P-loop containing nucleoside triphosphate hydrolases"/>
    <property type="match status" value="1"/>
</dbReference>
<protein>
    <recommendedName>
        <fullName evidence="1">Orc1-like AAA ATPase domain-containing protein</fullName>
    </recommendedName>
</protein>
<feature type="domain" description="Orc1-like AAA ATPase" evidence="1">
    <location>
        <begin position="18"/>
        <end position="197"/>
    </location>
</feature>